<protein>
    <submittedName>
        <fullName evidence="2">Uncharacterized protein</fullName>
    </submittedName>
</protein>
<sequence>MLAPTASPAQQLPSYTSRTHTKLSHCLPLQVSVSHWAKLGSPPPTKISIGLRPSPANQHQKRPRSEPIKYAQMGTLMTLEKLYVVWISDGDSECLRRILCISAVCLGVQVRVLASMHTRPFSDLVRRFRPALFRRSRVSRGCRRGAAAWWADSPAVLTSESYDFYVLRTPTPRCHADALFTPDFPSTTPCSEADPDKQ</sequence>
<gene>
    <name evidence="2" type="ORF">BDW02DRAFT_242555</name>
</gene>
<dbReference type="Proteomes" id="UP000800040">
    <property type="component" value="Unassembled WGS sequence"/>
</dbReference>
<evidence type="ECO:0000313" key="3">
    <source>
        <dbReference type="Proteomes" id="UP000800040"/>
    </source>
</evidence>
<feature type="region of interest" description="Disordered" evidence="1">
    <location>
        <begin position="44"/>
        <end position="66"/>
    </location>
</feature>
<keyword evidence="3" id="KW-1185">Reference proteome</keyword>
<evidence type="ECO:0000313" key="2">
    <source>
        <dbReference type="EMBL" id="KAF1836403.1"/>
    </source>
</evidence>
<evidence type="ECO:0000256" key="1">
    <source>
        <dbReference type="SAM" id="MobiDB-lite"/>
    </source>
</evidence>
<name>A0A6A5KRX5_9PLEO</name>
<proteinExistence type="predicted"/>
<reference evidence="2" key="1">
    <citation type="submission" date="2020-01" db="EMBL/GenBank/DDBJ databases">
        <authorList>
            <consortium name="DOE Joint Genome Institute"/>
            <person name="Haridas S."/>
            <person name="Albert R."/>
            <person name="Binder M."/>
            <person name="Bloem J."/>
            <person name="Labutti K."/>
            <person name="Salamov A."/>
            <person name="Andreopoulos B."/>
            <person name="Baker S.E."/>
            <person name="Barry K."/>
            <person name="Bills G."/>
            <person name="Bluhm B.H."/>
            <person name="Cannon C."/>
            <person name="Castanera R."/>
            <person name="Culley D.E."/>
            <person name="Daum C."/>
            <person name="Ezra D."/>
            <person name="Gonzalez J.B."/>
            <person name="Henrissat B."/>
            <person name="Kuo A."/>
            <person name="Liang C."/>
            <person name="Lipzen A."/>
            <person name="Lutzoni F."/>
            <person name="Magnuson J."/>
            <person name="Mondo S."/>
            <person name="Nolan M."/>
            <person name="Ohm R."/>
            <person name="Pangilinan J."/>
            <person name="Park H.-J."/>
            <person name="Ramirez L."/>
            <person name="Alfaro M."/>
            <person name="Sun H."/>
            <person name="Tritt A."/>
            <person name="Yoshinaga Y."/>
            <person name="Zwiers L.-H."/>
            <person name="Turgeon B.G."/>
            <person name="Goodwin S.B."/>
            <person name="Spatafora J.W."/>
            <person name="Crous P.W."/>
            <person name="Grigoriev I.V."/>
        </authorList>
    </citation>
    <scope>NUCLEOTIDE SEQUENCE</scope>
    <source>
        <strain evidence="2">P77</strain>
    </source>
</reference>
<organism evidence="2 3">
    <name type="scientific">Decorospora gaudefroyi</name>
    <dbReference type="NCBI Taxonomy" id="184978"/>
    <lineage>
        <taxon>Eukaryota</taxon>
        <taxon>Fungi</taxon>
        <taxon>Dikarya</taxon>
        <taxon>Ascomycota</taxon>
        <taxon>Pezizomycotina</taxon>
        <taxon>Dothideomycetes</taxon>
        <taxon>Pleosporomycetidae</taxon>
        <taxon>Pleosporales</taxon>
        <taxon>Pleosporineae</taxon>
        <taxon>Pleosporaceae</taxon>
        <taxon>Decorospora</taxon>
    </lineage>
</organism>
<dbReference type="EMBL" id="ML975274">
    <property type="protein sequence ID" value="KAF1836403.1"/>
    <property type="molecule type" value="Genomic_DNA"/>
</dbReference>
<accession>A0A6A5KRX5</accession>
<dbReference type="AlphaFoldDB" id="A0A6A5KRX5"/>